<dbReference type="Gene3D" id="1.10.2000.10">
    <property type="entry name" value="Frizzled cysteine-rich domain"/>
    <property type="match status" value="1"/>
</dbReference>
<accession>E4Z5H3</accession>
<reference evidence="2" key="1">
    <citation type="journal article" date="2010" name="Science">
        <title>Plasticity of animal genome architecture unmasked by rapid evolution of a pelagic tunicate.</title>
        <authorList>
            <person name="Denoeud F."/>
            <person name="Henriet S."/>
            <person name="Mungpakdee S."/>
            <person name="Aury J.M."/>
            <person name="Da Silva C."/>
            <person name="Brinkmann H."/>
            <person name="Mikhaleva J."/>
            <person name="Olsen L.C."/>
            <person name="Jubin C."/>
            <person name="Canestro C."/>
            <person name="Bouquet J.M."/>
            <person name="Danks G."/>
            <person name="Poulain J."/>
            <person name="Campsteijn C."/>
            <person name="Adamski M."/>
            <person name="Cross I."/>
            <person name="Yadetie F."/>
            <person name="Muffato M."/>
            <person name="Louis A."/>
            <person name="Butcher S."/>
            <person name="Tsagkogeorga G."/>
            <person name="Konrad A."/>
            <person name="Singh S."/>
            <person name="Jensen M.F."/>
            <person name="Cong E.H."/>
            <person name="Eikeseth-Otteraa H."/>
            <person name="Noel B."/>
            <person name="Anthouard V."/>
            <person name="Porcel B.M."/>
            <person name="Kachouri-Lafond R."/>
            <person name="Nishino A."/>
            <person name="Ugolini M."/>
            <person name="Chourrout P."/>
            <person name="Nishida H."/>
            <person name="Aasland R."/>
            <person name="Huzurbazar S."/>
            <person name="Westhof E."/>
            <person name="Delsuc F."/>
            <person name="Lehrach H."/>
            <person name="Reinhardt R."/>
            <person name="Weissenbach J."/>
            <person name="Roy S.W."/>
            <person name="Artiguenave F."/>
            <person name="Postlethwait J.H."/>
            <person name="Manak J.R."/>
            <person name="Thompson E.M."/>
            <person name="Jaillon O."/>
            <person name="Du Pasquier L."/>
            <person name="Boudinot P."/>
            <person name="Liberles D.A."/>
            <person name="Volff J.N."/>
            <person name="Philippe H."/>
            <person name="Lenhard B."/>
            <person name="Roest Crollius H."/>
            <person name="Wincker P."/>
            <person name="Chourrout D."/>
        </authorList>
    </citation>
    <scope>NUCLEOTIDE SEQUENCE [LARGE SCALE GENOMIC DNA]</scope>
</reference>
<sequence>MKIHTFLLPFSTLAYQIGAQFGSPYDGDIDLGRPPKCEEIKVPMCQGIGYNYTSMEISPFHLQTQMVSKHVKT</sequence>
<proteinExistence type="predicted"/>
<gene>
    <name evidence="2" type="ORF">GSOID_T00026689001</name>
</gene>
<feature type="chain" id="PRO_5003194310" description="FZ domain-containing protein" evidence="1">
    <location>
        <begin position="20"/>
        <end position="73"/>
    </location>
</feature>
<evidence type="ECO:0000313" key="2">
    <source>
        <dbReference type="EMBL" id="CBY42951.1"/>
    </source>
</evidence>
<dbReference type="Proteomes" id="UP000011014">
    <property type="component" value="Unassembled WGS sequence"/>
</dbReference>
<dbReference type="AlphaFoldDB" id="E4Z5H3"/>
<dbReference type="InterPro" id="IPR036790">
    <property type="entry name" value="Frizzled_dom_sf"/>
</dbReference>
<feature type="signal peptide" evidence="1">
    <location>
        <begin position="1"/>
        <end position="19"/>
    </location>
</feature>
<dbReference type="EMBL" id="FN657674">
    <property type="protein sequence ID" value="CBY42951.1"/>
    <property type="molecule type" value="Genomic_DNA"/>
</dbReference>
<dbReference type="SUPFAM" id="SSF63501">
    <property type="entry name" value="Frizzled cysteine-rich domain"/>
    <property type="match status" value="1"/>
</dbReference>
<keyword evidence="1" id="KW-0732">Signal</keyword>
<evidence type="ECO:0008006" key="3">
    <source>
        <dbReference type="Google" id="ProtNLM"/>
    </source>
</evidence>
<evidence type="ECO:0000256" key="1">
    <source>
        <dbReference type="SAM" id="SignalP"/>
    </source>
</evidence>
<name>E4Z5H3_OIKDI</name>
<protein>
    <recommendedName>
        <fullName evidence="3">FZ domain-containing protein</fullName>
    </recommendedName>
</protein>
<organism evidence="2">
    <name type="scientific">Oikopleura dioica</name>
    <name type="common">Tunicate</name>
    <dbReference type="NCBI Taxonomy" id="34765"/>
    <lineage>
        <taxon>Eukaryota</taxon>
        <taxon>Metazoa</taxon>
        <taxon>Chordata</taxon>
        <taxon>Tunicata</taxon>
        <taxon>Appendicularia</taxon>
        <taxon>Copelata</taxon>
        <taxon>Oikopleuridae</taxon>
        <taxon>Oikopleura</taxon>
    </lineage>
</organism>